<evidence type="ECO:0000256" key="3">
    <source>
        <dbReference type="ARBA" id="ARBA00004305"/>
    </source>
</evidence>
<evidence type="ECO:0000256" key="6">
    <source>
        <dbReference type="ARBA" id="ARBA00022448"/>
    </source>
</evidence>
<comment type="cofactor">
    <cofactor evidence="1 13">
        <name>FAD</name>
        <dbReference type="ChEBI" id="CHEBI:57692"/>
    </cofactor>
</comment>
<keyword evidence="11 13" id="KW-0249">Electron transport</keyword>
<dbReference type="GO" id="GO:0006120">
    <property type="term" value="P:mitochondrial electron transport, NADH to ubiquinone"/>
    <property type="evidence" value="ECO:0007669"/>
    <property type="project" value="InterPro"/>
</dbReference>
<dbReference type="EMBL" id="JAQQBR010001832">
    <property type="protein sequence ID" value="KAK0166625.1"/>
    <property type="molecule type" value="Genomic_DNA"/>
</dbReference>
<gene>
    <name evidence="15" type="ORF">PV327_004117</name>
</gene>
<evidence type="ECO:0000313" key="16">
    <source>
        <dbReference type="Proteomes" id="UP001168972"/>
    </source>
</evidence>
<evidence type="ECO:0000256" key="2">
    <source>
        <dbReference type="ARBA" id="ARBA00003195"/>
    </source>
</evidence>
<dbReference type="PANTHER" id="PTHR10513">
    <property type="entry name" value="DEOXYNUCLEOSIDE KINASE"/>
    <property type="match status" value="1"/>
</dbReference>
<comment type="function">
    <text evidence="2 13">Accessory subunit of the mitochondrial membrane respiratory chain NADH dehydrogenase (Complex I), that is believed not to be involved in catalysis. Complex I functions in the transfer of electrons from NADH to the respiratory chain. The immediate electron acceptor for the enzyme is believed to be ubiquinone.</text>
</comment>
<evidence type="ECO:0000256" key="7">
    <source>
        <dbReference type="ARBA" id="ARBA00022630"/>
    </source>
</evidence>
<dbReference type="Gene3D" id="3.40.50.300">
    <property type="entry name" value="P-loop containing nucleotide triphosphate hydrolases"/>
    <property type="match status" value="1"/>
</dbReference>
<comment type="similarity">
    <text evidence="4 13">Belongs to the complex I NDUFA10 subunit family.</text>
</comment>
<keyword evidence="16" id="KW-1185">Reference proteome</keyword>
<evidence type="ECO:0000259" key="14">
    <source>
        <dbReference type="Pfam" id="PF01712"/>
    </source>
</evidence>
<feature type="domain" description="Deoxynucleoside kinase" evidence="14">
    <location>
        <begin position="89"/>
        <end position="283"/>
    </location>
</feature>
<dbReference type="InterPro" id="IPR027417">
    <property type="entry name" value="P-loop_NTPase"/>
</dbReference>
<dbReference type="InterPro" id="IPR015828">
    <property type="entry name" value="NDUFA10"/>
</dbReference>
<evidence type="ECO:0000256" key="13">
    <source>
        <dbReference type="PIRNR" id="PIRNR000543"/>
    </source>
</evidence>
<proteinExistence type="inferred from homology"/>
<comment type="subcellular location">
    <subcellularLocation>
        <location evidence="3 13">Mitochondrion matrix</location>
    </subcellularLocation>
</comment>
<evidence type="ECO:0000256" key="10">
    <source>
        <dbReference type="ARBA" id="ARBA00022946"/>
    </source>
</evidence>
<evidence type="ECO:0000256" key="8">
    <source>
        <dbReference type="ARBA" id="ARBA00022660"/>
    </source>
</evidence>
<keyword evidence="12 13" id="KW-0496">Mitochondrion</keyword>
<evidence type="ECO:0000256" key="1">
    <source>
        <dbReference type="ARBA" id="ARBA00001974"/>
    </source>
</evidence>
<evidence type="ECO:0000313" key="15">
    <source>
        <dbReference type="EMBL" id="KAK0166625.1"/>
    </source>
</evidence>
<dbReference type="PIRSF" id="PIRSF000543">
    <property type="entry name" value="NADH_UQ_42KD"/>
    <property type="match status" value="1"/>
</dbReference>
<evidence type="ECO:0000256" key="12">
    <source>
        <dbReference type="ARBA" id="ARBA00023128"/>
    </source>
</evidence>
<reference evidence="15" key="2">
    <citation type="submission" date="2023-03" db="EMBL/GenBank/DDBJ databases">
        <authorList>
            <person name="Inwood S.N."/>
            <person name="Skelly J.G."/>
            <person name="Guhlin J."/>
            <person name="Harrop T.W.R."/>
            <person name="Goldson S.G."/>
            <person name="Dearden P.K."/>
        </authorList>
    </citation>
    <scope>NUCLEOTIDE SEQUENCE</scope>
    <source>
        <strain evidence="15">Lincoln</strain>
        <tissue evidence="15">Whole body</tissue>
    </source>
</reference>
<keyword evidence="6 13" id="KW-0813">Transport</keyword>
<reference evidence="15" key="1">
    <citation type="journal article" date="2023" name="bioRxiv">
        <title>Scaffold-level genome assemblies of two parasitoid biocontrol wasps reveal the parthenogenesis mechanism and an associated novel virus.</title>
        <authorList>
            <person name="Inwood S."/>
            <person name="Skelly J."/>
            <person name="Guhlin J."/>
            <person name="Harrop T."/>
            <person name="Goldson S."/>
            <person name="Dearden P."/>
        </authorList>
    </citation>
    <scope>NUCLEOTIDE SEQUENCE</scope>
    <source>
        <strain evidence="15">Lincoln</strain>
        <tissue evidence="15">Whole body</tissue>
    </source>
</reference>
<dbReference type="InterPro" id="IPR031314">
    <property type="entry name" value="DNK_dom"/>
</dbReference>
<evidence type="ECO:0000256" key="4">
    <source>
        <dbReference type="ARBA" id="ARBA00008606"/>
    </source>
</evidence>
<dbReference type="GO" id="GO:0005759">
    <property type="term" value="C:mitochondrial matrix"/>
    <property type="evidence" value="ECO:0007669"/>
    <property type="project" value="UniProtKB-SubCell"/>
</dbReference>
<evidence type="ECO:0000256" key="5">
    <source>
        <dbReference type="ARBA" id="ARBA00017279"/>
    </source>
</evidence>
<dbReference type="InterPro" id="IPR050566">
    <property type="entry name" value="Deoxyribonucleoside_kinase"/>
</dbReference>
<evidence type="ECO:0000256" key="11">
    <source>
        <dbReference type="ARBA" id="ARBA00022982"/>
    </source>
</evidence>
<name>A0AA39FBS9_MICHY</name>
<dbReference type="PANTHER" id="PTHR10513:SF15">
    <property type="entry name" value="NADH DEHYDROGENASE [UBIQUINONE] 1 ALPHA SUBCOMPLEX SUBUNIT 10, MITOCHONDRIAL"/>
    <property type="match status" value="1"/>
</dbReference>
<protein>
    <recommendedName>
        <fullName evidence="5 13">NADH dehydrogenase [ubiquinone] 1 alpha subcomplex subunit 10, mitochondrial</fullName>
    </recommendedName>
</protein>
<keyword evidence="7 13" id="KW-0285">Flavoprotein</keyword>
<keyword evidence="9 13" id="KW-0274">FAD</keyword>
<sequence>MISSNITFALRAGYPQLLNFGRNTGLCKMSPSNFILTIPQASSITGKAMRIDRPPRPPPFDWKNKKYRMWHAFTDPMEARFDDNSKIVIVEGLPAVGKDKFAKKLAEELEMLYMPQPRFDDIFISPHGFDYRTLNEKLPDDAQYFDEKMFLANPYHKTTCAMQHTYYQMRLEQYIDALAHVFSTGQGVVLQRSPWSDIAFMKAMHSAGYVSNKGLDYYKSALALTLHQILKPHLVIYLDISSSEVKQRLQKRALPHEVNSQVLTPKYLEEIESYYKNIYLPDISKHAHVLIYNWVEEADMWSIVDDIEELQFDGYDRESLKMADWRFTSFDMRRAARTTYTNRREQLVDAARVVRYDVPEMLISPEDQSRRQRVLDDFVKEYPRHKYQPGYDPKSDKGVLWKD</sequence>
<organism evidence="15 16">
    <name type="scientific">Microctonus hyperodae</name>
    <name type="common">Parasitoid wasp</name>
    <dbReference type="NCBI Taxonomy" id="165561"/>
    <lineage>
        <taxon>Eukaryota</taxon>
        <taxon>Metazoa</taxon>
        <taxon>Ecdysozoa</taxon>
        <taxon>Arthropoda</taxon>
        <taxon>Hexapoda</taxon>
        <taxon>Insecta</taxon>
        <taxon>Pterygota</taxon>
        <taxon>Neoptera</taxon>
        <taxon>Endopterygota</taxon>
        <taxon>Hymenoptera</taxon>
        <taxon>Apocrita</taxon>
        <taxon>Ichneumonoidea</taxon>
        <taxon>Braconidae</taxon>
        <taxon>Euphorinae</taxon>
        <taxon>Microctonus</taxon>
    </lineage>
</organism>
<keyword evidence="10" id="KW-0809">Transit peptide</keyword>
<accession>A0AA39FBS9</accession>
<dbReference type="SUPFAM" id="SSF52540">
    <property type="entry name" value="P-loop containing nucleoside triphosphate hydrolases"/>
    <property type="match status" value="1"/>
</dbReference>
<evidence type="ECO:0000256" key="9">
    <source>
        <dbReference type="ARBA" id="ARBA00022827"/>
    </source>
</evidence>
<dbReference type="Proteomes" id="UP001168972">
    <property type="component" value="Unassembled WGS sequence"/>
</dbReference>
<dbReference type="AlphaFoldDB" id="A0AA39FBS9"/>
<keyword evidence="8 13" id="KW-0679">Respiratory chain</keyword>
<comment type="caution">
    <text evidence="15">The sequence shown here is derived from an EMBL/GenBank/DDBJ whole genome shotgun (WGS) entry which is preliminary data.</text>
</comment>
<dbReference type="Pfam" id="PF01712">
    <property type="entry name" value="dNK"/>
    <property type="match status" value="1"/>
</dbReference>